<dbReference type="Gene3D" id="2.120.10.30">
    <property type="entry name" value="TolB, C-terminal domain"/>
    <property type="match status" value="1"/>
</dbReference>
<evidence type="ECO:0000313" key="4">
    <source>
        <dbReference type="Proteomes" id="UP000199213"/>
    </source>
</evidence>
<feature type="domain" description="Glucose/Sorbosone dehydrogenase" evidence="2">
    <location>
        <begin position="59"/>
        <end position="395"/>
    </location>
</feature>
<sequence>MRRRTGTVLLSLLLSTVTMGAPAMATPVAKTDDSAAARSERPALTDLNVTATRVASERLQRPTDITSASDGTGRMLVAEKPGTIRAYDPATDALGQPVLDITNRVENAGNEQGLLGIAPSPDGSGNNTLYAAYTRATDAAVTLSRFSLAAEDPAASEEVLLTQPHAEHTNHNGGDIAFGPDGFLYMGIGDGGGAGDPLRSGQDLGTLLGKVLRIDVSGKCGELPYCVPPDNPYAHTPGARDEIWSYGLRNPWRISFDPEGRSLWIADVGQGSLEEVNRIPQGVRDQNFGWSCMEGTEQFAPDRCDPTADYVDPVFTYQTSVEGCAVIGGRVYRGEQYSDIADGTYLAADYCSANVWGIRSDDGGHTYQSAKLGKLPIQVTAFGADSSGELYVVNDLPGMMYRLSFSTDS</sequence>
<dbReference type="InterPro" id="IPR011042">
    <property type="entry name" value="6-blade_b-propeller_TolB-like"/>
</dbReference>
<dbReference type="Proteomes" id="UP000199213">
    <property type="component" value="Unassembled WGS sequence"/>
</dbReference>
<dbReference type="AlphaFoldDB" id="A0A1G9DJK8"/>
<keyword evidence="1" id="KW-0732">Signal</keyword>
<name>A0A1G9DJK8_ACTMZ</name>
<dbReference type="RefSeq" id="WP_218120212.1">
    <property type="nucleotide sequence ID" value="NZ_FNFM01000010.1"/>
</dbReference>
<proteinExistence type="predicted"/>
<dbReference type="SUPFAM" id="SSF50952">
    <property type="entry name" value="Soluble quinoprotein glucose dehydrogenase"/>
    <property type="match status" value="1"/>
</dbReference>
<accession>A0A1G9DJK8</accession>
<dbReference type="PANTHER" id="PTHR19328:SF75">
    <property type="entry name" value="ALDOSE SUGAR DEHYDROGENASE YLII"/>
    <property type="match status" value="1"/>
</dbReference>
<evidence type="ECO:0000256" key="1">
    <source>
        <dbReference type="SAM" id="SignalP"/>
    </source>
</evidence>
<dbReference type="InterPro" id="IPR011041">
    <property type="entry name" value="Quinoprot_gluc/sorb_DH_b-prop"/>
</dbReference>
<dbReference type="PANTHER" id="PTHR19328">
    <property type="entry name" value="HEDGEHOG-INTERACTING PROTEIN"/>
    <property type="match status" value="1"/>
</dbReference>
<feature type="chain" id="PRO_5011775958" evidence="1">
    <location>
        <begin position="26"/>
        <end position="409"/>
    </location>
</feature>
<dbReference type="EMBL" id="FNFM01000010">
    <property type="protein sequence ID" value="SDK64024.1"/>
    <property type="molecule type" value="Genomic_DNA"/>
</dbReference>
<keyword evidence="4" id="KW-1185">Reference proteome</keyword>
<organism evidence="3 4">
    <name type="scientific">Actinopolyspora mzabensis</name>
    <dbReference type="NCBI Taxonomy" id="995066"/>
    <lineage>
        <taxon>Bacteria</taxon>
        <taxon>Bacillati</taxon>
        <taxon>Actinomycetota</taxon>
        <taxon>Actinomycetes</taxon>
        <taxon>Actinopolysporales</taxon>
        <taxon>Actinopolysporaceae</taxon>
        <taxon>Actinopolyspora</taxon>
    </lineage>
</organism>
<reference evidence="4" key="1">
    <citation type="submission" date="2016-10" db="EMBL/GenBank/DDBJ databases">
        <authorList>
            <person name="Varghese N."/>
            <person name="Submissions S."/>
        </authorList>
    </citation>
    <scope>NUCLEOTIDE SEQUENCE [LARGE SCALE GENOMIC DNA]</scope>
    <source>
        <strain evidence="4">DSM 45460</strain>
    </source>
</reference>
<dbReference type="InterPro" id="IPR012938">
    <property type="entry name" value="Glc/Sorbosone_DH"/>
</dbReference>
<protein>
    <submittedName>
        <fullName evidence="3">Glucose/arabinose dehydrogenase, beta-propeller fold</fullName>
    </submittedName>
</protein>
<gene>
    <name evidence="3" type="ORF">SAMN04487820_110136</name>
</gene>
<evidence type="ECO:0000259" key="2">
    <source>
        <dbReference type="Pfam" id="PF07995"/>
    </source>
</evidence>
<evidence type="ECO:0000313" key="3">
    <source>
        <dbReference type="EMBL" id="SDK64024.1"/>
    </source>
</evidence>
<dbReference type="Pfam" id="PF07995">
    <property type="entry name" value="GSDH"/>
    <property type="match status" value="1"/>
</dbReference>
<feature type="signal peptide" evidence="1">
    <location>
        <begin position="1"/>
        <end position="25"/>
    </location>
</feature>